<dbReference type="Gene3D" id="3.40.50.12780">
    <property type="entry name" value="N-terminal domain of ligase-like"/>
    <property type="match status" value="1"/>
</dbReference>
<dbReference type="Pfam" id="PF13193">
    <property type="entry name" value="AMP-binding_C"/>
    <property type="match status" value="1"/>
</dbReference>
<evidence type="ECO:0000313" key="9">
    <source>
        <dbReference type="Proteomes" id="UP000192907"/>
    </source>
</evidence>
<dbReference type="InterPro" id="IPR020845">
    <property type="entry name" value="AMP-binding_CS"/>
</dbReference>
<evidence type="ECO:0000259" key="7">
    <source>
        <dbReference type="Pfam" id="PF16177"/>
    </source>
</evidence>
<dbReference type="PROSITE" id="PS00455">
    <property type="entry name" value="AMP_BINDING"/>
    <property type="match status" value="1"/>
</dbReference>
<evidence type="ECO:0000259" key="5">
    <source>
        <dbReference type="Pfam" id="PF00501"/>
    </source>
</evidence>
<dbReference type="Pfam" id="PF00501">
    <property type="entry name" value="AMP-binding"/>
    <property type="match status" value="1"/>
</dbReference>
<dbReference type="GO" id="GO:0006629">
    <property type="term" value="P:lipid metabolic process"/>
    <property type="evidence" value="ECO:0007669"/>
    <property type="project" value="InterPro"/>
</dbReference>
<evidence type="ECO:0000313" key="8">
    <source>
        <dbReference type="EMBL" id="SMF21458.1"/>
    </source>
</evidence>
<dbReference type="Proteomes" id="UP000192907">
    <property type="component" value="Unassembled WGS sequence"/>
</dbReference>
<dbReference type="RefSeq" id="WP_200820696.1">
    <property type="nucleotide sequence ID" value="NZ_SLZT01000007.1"/>
</dbReference>
<sequence>MANDNGIVWMPSESRQASSQMASFKDYVNEAEGINLKTYWDLHRWSIDESEAFWQHLSNFSRVTWQSPYKRALTPAPDGNMLGVKWFDGGMLNFAENLLSGMTSNTKLISVAEGTEDRICSKADLIEKVRICAAHLREQGVGIGDRVAGVLPNSDIAIVGMLATASIGAIWSSCSPDFGVQGIVDRFAQIEPKVLFVTASYKYGGKLVNCVANVEASLEQLPTVKSVLIDPGPEGSVLQKASKAWLSFDDLMAQDYKDELIFEPMPFDAPLYIMFSSGTTGVPKCIVHSIGGTLIQHKKELSLHSNLREGSTLLYFTTCGWMMWNWMASALSVGSNLVLFDGSPAYPEVSRLWEVLAKYRVDTFGTSPKFLAATEKSSFVPHDKLDLSSLTCLLSTGAPLLPEQFDWILSAVGDVHIASISGGTDIISCFMLGCPLLPVYRGEIQVPGLGMAVECWVDGKSTTGQKGELVCTKPFPSMPVGFWNDPDQVKYRDAYFEFYPDQEVWRHGDYIAVSDHGGITVFGRSDATLNPGGVRIGTAEIYRVVENLPFVEDSIAVGRQCDGDVEIILFVKAKLDQLGEEEIQNIRQLVRSKLTPRHVPRHVFAVREIPYTRSGKKLEIAVTRVIHGEDVPNQGAIANPSSLLEYKQIANSL</sequence>
<evidence type="ECO:0000256" key="1">
    <source>
        <dbReference type="ARBA" id="ARBA00006432"/>
    </source>
</evidence>
<dbReference type="GO" id="GO:0005524">
    <property type="term" value="F:ATP binding"/>
    <property type="evidence" value="ECO:0007669"/>
    <property type="project" value="UniProtKB-KW"/>
</dbReference>
<dbReference type="Pfam" id="PF16177">
    <property type="entry name" value="ACAS_N"/>
    <property type="match status" value="1"/>
</dbReference>
<dbReference type="InterPro" id="IPR042099">
    <property type="entry name" value="ANL_N_sf"/>
</dbReference>
<dbReference type="EMBL" id="FWZT01000007">
    <property type="protein sequence ID" value="SMF21458.1"/>
    <property type="molecule type" value="Genomic_DNA"/>
</dbReference>
<dbReference type="InterPro" id="IPR045851">
    <property type="entry name" value="AMP-bd_C_sf"/>
</dbReference>
<evidence type="ECO:0000256" key="3">
    <source>
        <dbReference type="ARBA" id="ARBA00022741"/>
    </source>
</evidence>
<gene>
    <name evidence="8" type="ORF">SAMN06296036_107105</name>
</gene>
<feature type="domain" description="AMP-dependent synthetase/ligase" evidence="5">
    <location>
        <begin position="120"/>
        <end position="474"/>
    </location>
</feature>
<keyword evidence="9" id="KW-1185">Reference proteome</keyword>
<feature type="domain" description="AMP-binding enzyme C-terminal" evidence="6">
    <location>
        <begin position="544"/>
        <end position="616"/>
    </location>
</feature>
<dbReference type="InterPro" id="IPR000873">
    <property type="entry name" value="AMP-dep_synth/lig_dom"/>
</dbReference>
<dbReference type="InterPro" id="IPR032387">
    <property type="entry name" value="ACAS_N"/>
</dbReference>
<keyword evidence="3" id="KW-0547">Nucleotide-binding</keyword>
<dbReference type="InterPro" id="IPR005914">
    <property type="entry name" value="Acac_CoA_synth"/>
</dbReference>
<proteinExistence type="inferred from homology"/>
<protein>
    <submittedName>
        <fullName evidence="8">Acetoacetyl-CoA synthetase</fullName>
    </submittedName>
</protein>
<evidence type="ECO:0000256" key="4">
    <source>
        <dbReference type="ARBA" id="ARBA00022840"/>
    </source>
</evidence>
<evidence type="ECO:0000259" key="6">
    <source>
        <dbReference type="Pfam" id="PF13193"/>
    </source>
</evidence>
<comment type="similarity">
    <text evidence="1">Belongs to the ATP-dependent AMP-binding enzyme family.</text>
</comment>
<dbReference type="PANTHER" id="PTHR42921:SF1">
    <property type="entry name" value="ACETOACETYL-COA SYNTHETASE"/>
    <property type="match status" value="1"/>
</dbReference>
<keyword evidence="4" id="KW-0067">ATP-binding</keyword>
<dbReference type="GO" id="GO:0030729">
    <property type="term" value="F:acetoacetate-CoA ligase activity"/>
    <property type="evidence" value="ECO:0007669"/>
    <property type="project" value="InterPro"/>
</dbReference>
<dbReference type="InterPro" id="IPR025110">
    <property type="entry name" value="AMP-bd_C"/>
</dbReference>
<dbReference type="NCBIfam" id="TIGR01217">
    <property type="entry name" value="ac_ac_CoA_syn"/>
    <property type="match status" value="1"/>
</dbReference>
<dbReference type="AlphaFoldDB" id="A0A1Y6BP84"/>
<evidence type="ECO:0000256" key="2">
    <source>
        <dbReference type="ARBA" id="ARBA00022598"/>
    </source>
</evidence>
<keyword evidence="2" id="KW-0436">Ligase</keyword>
<dbReference type="STRING" id="1513793.SAMN06296036_107105"/>
<dbReference type="NCBIfam" id="NF002937">
    <property type="entry name" value="PRK03584.1"/>
    <property type="match status" value="1"/>
</dbReference>
<dbReference type="PANTHER" id="PTHR42921">
    <property type="entry name" value="ACETOACETYL-COA SYNTHETASE"/>
    <property type="match status" value="1"/>
</dbReference>
<dbReference type="SUPFAM" id="SSF56801">
    <property type="entry name" value="Acetyl-CoA synthetase-like"/>
    <property type="match status" value="1"/>
</dbReference>
<reference evidence="9" key="1">
    <citation type="submission" date="2017-04" db="EMBL/GenBank/DDBJ databases">
        <authorList>
            <person name="Varghese N."/>
            <person name="Submissions S."/>
        </authorList>
    </citation>
    <scope>NUCLEOTIDE SEQUENCE [LARGE SCALE GENOMIC DNA]</scope>
    <source>
        <strain evidence="9">RKEM611</strain>
    </source>
</reference>
<feature type="domain" description="Acetyl-coenzyme A synthetase N-terminal" evidence="7">
    <location>
        <begin position="39"/>
        <end position="97"/>
    </location>
</feature>
<dbReference type="Gene3D" id="3.30.300.30">
    <property type="match status" value="1"/>
</dbReference>
<organism evidence="8 9">
    <name type="scientific">Pseudobacteriovorax antillogorgiicola</name>
    <dbReference type="NCBI Taxonomy" id="1513793"/>
    <lineage>
        <taxon>Bacteria</taxon>
        <taxon>Pseudomonadati</taxon>
        <taxon>Bdellovibrionota</taxon>
        <taxon>Oligoflexia</taxon>
        <taxon>Oligoflexales</taxon>
        <taxon>Pseudobacteriovoracaceae</taxon>
        <taxon>Pseudobacteriovorax</taxon>
    </lineage>
</organism>
<accession>A0A1Y6BP84</accession>
<name>A0A1Y6BP84_9BACT</name>